<reference evidence="1" key="1">
    <citation type="submission" date="2015-10" db="EMBL/GenBank/DDBJ databases">
        <title>Description of Candidatus Tenderia electrophaga gen. nov, sp. nov., an Uncultivated Electroautotroph from a Biocathode Enrichment.</title>
        <authorList>
            <person name="Eddie B.J."/>
            <person name="Malanoski A.P."/>
            <person name="Wang Z."/>
            <person name="Hall R.J."/>
            <person name="Oh S.D."/>
            <person name="Heiner C."/>
            <person name="Lin B."/>
            <person name="Strycharz-Glaven S.M."/>
        </authorList>
    </citation>
    <scope>NUCLEOTIDE SEQUENCE [LARGE SCALE GENOMIC DNA]</scope>
    <source>
        <strain evidence="1">NRL1</strain>
    </source>
</reference>
<dbReference type="EMBL" id="CP013099">
    <property type="protein sequence ID" value="ALP54082.1"/>
    <property type="molecule type" value="Genomic_DNA"/>
</dbReference>
<dbReference type="Proteomes" id="UP000055136">
    <property type="component" value="Chromosome"/>
</dbReference>
<dbReference type="STRING" id="1748243.Tel_13595"/>
<name>A0A0S2TG46_9GAMM</name>
<evidence type="ECO:0000313" key="1">
    <source>
        <dbReference type="EMBL" id="ALP54082.1"/>
    </source>
</evidence>
<evidence type="ECO:0000313" key="2">
    <source>
        <dbReference type="Proteomes" id="UP000055136"/>
    </source>
</evidence>
<accession>A0A0S2TG46</accession>
<protein>
    <submittedName>
        <fullName evidence="1">Uncharacterized protein</fullName>
    </submittedName>
</protein>
<sequence length="403" mass="45394">MRINPVEICENGDIVVVSSLIEHAGKKERLWYSVDKRYKEYLTTEKLDSFLVGLIYLAMQAREDVVVKGAVSEKLFYNLTQYYIPILRRTDPSLNEVSIVPDSFDKGAYSCAGAVVTGFSAGIDSFCAVYDHLIAADVPDGFKITHFAFNNVGSHGLGNDAEHARRLFNLRYDLIKGFPNVMDIPFIKIDSNINEIFTSSFQKTHVPRNVSAVLLLQKLFSKYYYASAYRYQDAFVGNTNSMAYADAMAVHLLSTETLDCISTGGQYSRVEKTGRVAMIEGVSKWLNVCVGSKDGMNCSACWKCTRTLFTLELLGELDKFANVFDLNKWYEVREAYIVKTLLGKSDDPFIREIREYAEKIGYSPSLSQKLSAKMVNNIPAPLSSGKSTFINKYVPYRLRKLFA</sequence>
<keyword evidence="2" id="KW-1185">Reference proteome</keyword>
<dbReference type="KEGG" id="tee:Tel_13595"/>
<dbReference type="AlphaFoldDB" id="A0A0S2TG46"/>
<gene>
    <name evidence="1" type="ORF">Tel_13595</name>
</gene>
<organism evidence="1 2">
    <name type="scientific">Candidatus Tenderia electrophaga</name>
    <dbReference type="NCBI Taxonomy" id="1748243"/>
    <lineage>
        <taxon>Bacteria</taxon>
        <taxon>Pseudomonadati</taxon>
        <taxon>Pseudomonadota</taxon>
        <taxon>Gammaproteobacteria</taxon>
        <taxon>Candidatus Tenderiales</taxon>
        <taxon>Candidatus Tenderiaceae</taxon>
        <taxon>Candidatus Tenderia</taxon>
    </lineage>
</organism>
<proteinExistence type="predicted"/>